<dbReference type="AlphaFoldDB" id="S7XVF2"/>
<dbReference type="RefSeq" id="WP_004907768.1">
    <property type="nucleotide sequence ID" value="NZ_ASYZ01000133.1"/>
</dbReference>
<name>S7XVF2_ACIJU</name>
<dbReference type="EMBL" id="ASYZ01000133">
    <property type="protein sequence ID" value="EPR83074.1"/>
    <property type="molecule type" value="Genomic_DNA"/>
</dbReference>
<protein>
    <submittedName>
        <fullName evidence="1">Uncharacterized protein</fullName>
    </submittedName>
</protein>
<dbReference type="PATRIC" id="fig|1330047.3.peg.2399"/>
<evidence type="ECO:0000313" key="1">
    <source>
        <dbReference type="EMBL" id="EPR83074.1"/>
    </source>
</evidence>
<sequence>MSVTLTALRQITTIPNKKVESAPIYWQFVIVKRQPYNDGIYESAYYDAEESKEFNVGNWTYYHMFVDWLITTFPEFKNYEDALNTYTINGQFCSTLSSLLNEKVSLLPNTTPENKEFLNTFHTIKSAFNFAGRKGAVFFS</sequence>
<organism evidence="1 2">
    <name type="scientific">Acinetobacter junii CIP 107470 = MTCC 11364</name>
    <dbReference type="NCBI Taxonomy" id="1217666"/>
    <lineage>
        <taxon>Bacteria</taxon>
        <taxon>Pseudomonadati</taxon>
        <taxon>Pseudomonadota</taxon>
        <taxon>Gammaproteobacteria</taxon>
        <taxon>Moraxellales</taxon>
        <taxon>Moraxellaceae</taxon>
        <taxon>Acinetobacter</taxon>
    </lineage>
</organism>
<comment type="caution">
    <text evidence="1">The sequence shown here is derived from an EMBL/GenBank/DDBJ whole genome shotgun (WGS) entry which is preliminary data.</text>
</comment>
<gene>
    <name evidence="1" type="ORF">L292_0552</name>
</gene>
<accession>S7XVF2</accession>
<evidence type="ECO:0000313" key="2">
    <source>
        <dbReference type="Proteomes" id="UP000018420"/>
    </source>
</evidence>
<reference evidence="1 2" key="1">
    <citation type="submission" date="2013-05" db="EMBL/GenBank/DDBJ databases">
        <title>Genome assembly of Acinetobacter junii MTCC 11364.</title>
        <authorList>
            <person name="Khatri I."/>
            <person name="Singh N.K."/>
            <person name="Subramanian S."/>
            <person name="Mayilraj S."/>
        </authorList>
    </citation>
    <scope>NUCLEOTIDE SEQUENCE [LARGE SCALE GENOMIC DNA]</scope>
    <source>
        <strain evidence="1 2">MTCC 11364</strain>
    </source>
</reference>
<dbReference type="Proteomes" id="UP000018420">
    <property type="component" value="Unassembled WGS sequence"/>
</dbReference>
<proteinExistence type="predicted"/>